<feature type="transmembrane region" description="Helical" evidence="1">
    <location>
        <begin position="1298"/>
        <end position="1319"/>
    </location>
</feature>
<comment type="caution">
    <text evidence="2">The sequence shown here is derived from an EMBL/GenBank/DDBJ whole genome shotgun (WGS) entry which is preliminary data.</text>
</comment>
<name>A0A8S1YC25_PAROT</name>
<organism evidence="2 3">
    <name type="scientific">Paramecium octaurelia</name>
    <dbReference type="NCBI Taxonomy" id="43137"/>
    <lineage>
        <taxon>Eukaryota</taxon>
        <taxon>Sar</taxon>
        <taxon>Alveolata</taxon>
        <taxon>Ciliophora</taxon>
        <taxon>Intramacronucleata</taxon>
        <taxon>Oligohymenophorea</taxon>
        <taxon>Peniculida</taxon>
        <taxon>Parameciidae</taxon>
        <taxon>Paramecium</taxon>
    </lineage>
</organism>
<gene>
    <name evidence="2" type="ORF">POCTA_138.1.T1500118</name>
</gene>
<dbReference type="OrthoDB" id="301682at2759"/>
<keyword evidence="1" id="KW-0472">Membrane</keyword>
<evidence type="ECO:0000313" key="3">
    <source>
        <dbReference type="Proteomes" id="UP000683925"/>
    </source>
</evidence>
<dbReference type="Proteomes" id="UP000683925">
    <property type="component" value="Unassembled WGS sequence"/>
</dbReference>
<keyword evidence="1" id="KW-0812">Transmembrane</keyword>
<keyword evidence="1" id="KW-1133">Transmembrane helix</keyword>
<dbReference type="OMA" id="HLSIMVF"/>
<evidence type="ECO:0000256" key="1">
    <source>
        <dbReference type="SAM" id="Phobius"/>
    </source>
</evidence>
<sequence>MFIPLLITLGLARDLTIFPLVNELCIYDLKDIFGSIDNPSYELTPIDSPFNIVDSIQLTGASNHTMSDQPKSVVSNSRFTQFAVLDQQNTVYWTKQTLPVETPQFQGTQKLNENCYSLDFIDDTTLIIDCLDSKQFNLFYFLQVGSGTKQSKLLDKNSIAPSQLTFRKMNVLDDDFVLLGQSSAEYSIIDVYNLNTLKTSSNTLNTTVMIKLAQIKDKSYQFKLVDFISKFGLVYVLEETRLSILSYKEEWKLNLQILLTSKGVAFDVNVVSDLNGNEKFELVVLTQNGKLYYYNDFVNQPIEMNVVGQSVRISNQYTLVQQDKALLQINLNDKQIVKSKSWNGNQFLVSGIYSTLLEVEKTFINRYILSNGYLQGSSKSSKSGQSQITLKATYTDAQNIQQLEVSKITYQFLDNSDQNLYQISTPALFKNAIQGSLYFEYLDPFLSGPNQVYLQESTQTDIILNFYRQIEQVHLTLPTDIVFQETISTDQHLSIMVFQRKSLTMELWGCSLYLPKCDCIPLSIEIDNDVQLTRNTFTGWIYDDDIYFAFASAPNEVEIWEISLEKIHHVQTIKNKGLTVVQVLGSQKNVFVLLSNGEIDVYELGQLVEKITPPEPGLQIFNNPYHSSQILIVKTKSTLIVYRFNFLSQEVEYFMNYDQDIYVSIYDNSFTVVNSTTITEYLMTPQQNKPTKSLPLYGYKIVDPNYAVQSKHNGLLFLPCQSSNSKVSFLVYQPESQAHDSLLQVIDTSLSGDLKNIILSADGFQTSFFFFQYQKFNHFFSILQRTQADALLRSPEKFTDYCQSVEQAFSVSNSFNQLDFTTEITVINRMEYVSITDAGFKEVLLGEQNQTNFLSLGSDWYKGQVVDIEVQCKQCPKEIVLNEPIFPITYNFLSNASVITKFDDDHHVALNKNQLQIIDANLKSTLDLHLPQEFYSVAVHPQQHYMILAGKNEKTTNLLMITCKSSYSCSPLQTKTIQVSTVGQMYLIQEEFLILSTPSEIMIYHITYTQTSWTLEWKSTTKIESISPCKGVNYFFVSKIYTDNKPEYGIILLDSTNQILFLFYKIKNGSMSLINSQVRNLQNEITNHNQYAQSDTKFIQLLSYSEIEKTVAQQILFKMIVITNNVASYGMQFSFDFNYEYHSSDILFIVNQYGGWKTLPAGSIKSNKLCIPYTNGIKTVMLFYIIPTTSQKITTPTTLTSISGIRDDVLPQGTPPVVYVLHTDNISYYVLTNLVRYKEKICVNLYALKDQPILAVSNTVELDLKQELTITLLNDFSNASKQVTLKSLYEPIKESASVGWIIAVIVIASLLAVVMLFYVMRRRSIRLSYQNYYPMQDQQLRNM</sequence>
<keyword evidence="3" id="KW-1185">Reference proteome</keyword>
<protein>
    <recommendedName>
        <fullName evidence="4">Transmembrane protein</fullName>
    </recommendedName>
</protein>
<evidence type="ECO:0008006" key="4">
    <source>
        <dbReference type="Google" id="ProtNLM"/>
    </source>
</evidence>
<reference evidence="2" key="1">
    <citation type="submission" date="2021-01" db="EMBL/GenBank/DDBJ databases">
        <authorList>
            <consortium name="Genoscope - CEA"/>
            <person name="William W."/>
        </authorList>
    </citation>
    <scope>NUCLEOTIDE SEQUENCE</scope>
</reference>
<dbReference type="EMBL" id="CAJJDP010000152">
    <property type="protein sequence ID" value="CAD8210337.1"/>
    <property type="molecule type" value="Genomic_DNA"/>
</dbReference>
<proteinExistence type="predicted"/>
<accession>A0A8S1YC25</accession>
<evidence type="ECO:0000313" key="2">
    <source>
        <dbReference type="EMBL" id="CAD8210337.1"/>
    </source>
</evidence>